<evidence type="ECO:0000313" key="1">
    <source>
        <dbReference type="EMBL" id="CCB57601.1"/>
    </source>
</evidence>
<reference evidence="2" key="1">
    <citation type="journal article" date="2007" name="Nature">
        <title>The grapevine genome sequence suggests ancestral hexaploidization in major angiosperm phyla.</title>
        <authorList>
            <consortium name="The French-Italian Public Consortium for Grapevine Genome Characterization."/>
            <person name="Jaillon O."/>
            <person name="Aury J.-M."/>
            <person name="Noel B."/>
            <person name="Policriti A."/>
            <person name="Clepet C."/>
            <person name="Casagrande A."/>
            <person name="Choisne N."/>
            <person name="Aubourg S."/>
            <person name="Vitulo N."/>
            <person name="Jubin C."/>
            <person name="Vezzi A."/>
            <person name="Legeai F."/>
            <person name="Hugueney P."/>
            <person name="Dasilva C."/>
            <person name="Horner D."/>
            <person name="Mica E."/>
            <person name="Jublot D."/>
            <person name="Poulain J."/>
            <person name="Bruyere C."/>
            <person name="Billault A."/>
            <person name="Segurens B."/>
            <person name="Gouyvenoux M."/>
            <person name="Ugarte E."/>
            <person name="Cattonaro F."/>
            <person name="Anthouard V."/>
            <person name="Vico V."/>
            <person name="Del Fabbro C."/>
            <person name="Alaux M."/>
            <person name="Di Gaspero G."/>
            <person name="Dumas V."/>
            <person name="Felice N."/>
            <person name="Paillard S."/>
            <person name="Juman I."/>
            <person name="Moroldo M."/>
            <person name="Scalabrin S."/>
            <person name="Canaguier A."/>
            <person name="Le Clainche I."/>
            <person name="Malacrida G."/>
            <person name="Durand E."/>
            <person name="Pesole G."/>
            <person name="Laucou V."/>
            <person name="Chatelet P."/>
            <person name="Merdinoglu D."/>
            <person name="Delledonne M."/>
            <person name="Pezzotti M."/>
            <person name="Lecharny A."/>
            <person name="Scarpelli C."/>
            <person name="Artiguenave F."/>
            <person name="Pe M.E."/>
            <person name="Valle G."/>
            <person name="Morgante M."/>
            <person name="Caboche M."/>
            <person name="Adam-Blondon A.-F."/>
            <person name="Weissenbach J."/>
            <person name="Quetier F."/>
            <person name="Wincker P."/>
        </authorList>
    </citation>
    <scope>NUCLEOTIDE SEQUENCE [LARGE SCALE GENOMIC DNA]</scope>
    <source>
        <strain evidence="2">cv. Pinot noir / PN40024</strain>
    </source>
</reference>
<dbReference type="InParanoid" id="F6HSG1"/>
<evidence type="ECO:0000313" key="2">
    <source>
        <dbReference type="Proteomes" id="UP000009183"/>
    </source>
</evidence>
<keyword evidence="2" id="KW-1185">Reference proteome</keyword>
<dbReference type="HOGENOM" id="CLU_2643068_0_0_1"/>
<proteinExistence type="predicted"/>
<organism evidence="1 2">
    <name type="scientific">Vitis vinifera</name>
    <name type="common">Grape</name>
    <dbReference type="NCBI Taxonomy" id="29760"/>
    <lineage>
        <taxon>Eukaryota</taxon>
        <taxon>Viridiplantae</taxon>
        <taxon>Streptophyta</taxon>
        <taxon>Embryophyta</taxon>
        <taxon>Tracheophyta</taxon>
        <taxon>Spermatophyta</taxon>
        <taxon>Magnoliopsida</taxon>
        <taxon>eudicotyledons</taxon>
        <taxon>Gunneridae</taxon>
        <taxon>Pentapetalae</taxon>
        <taxon>rosids</taxon>
        <taxon>Vitales</taxon>
        <taxon>Vitaceae</taxon>
        <taxon>Viteae</taxon>
        <taxon>Vitis</taxon>
    </lineage>
</organism>
<accession>F6HSG1</accession>
<protein>
    <submittedName>
        <fullName evidence="1">Uncharacterized protein</fullName>
    </submittedName>
</protein>
<name>F6HSG1_VITVI</name>
<dbReference type="AlphaFoldDB" id="F6HSG1"/>
<dbReference type="Proteomes" id="UP000009183">
    <property type="component" value="Chromosome 14"/>
</dbReference>
<dbReference type="PaxDb" id="29760-VIT_14s0006g00070.t01"/>
<dbReference type="EMBL" id="FN596245">
    <property type="protein sequence ID" value="CCB57601.1"/>
    <property type="molecule type" value="Genomic_DNA"/>
</dbReference>
<gene>
    <name evidence="1" type="ordered locus">VIT_14s0006g00070</name>
</gene>
<sequence>MKYFMVTTSRSSASLTWFSGIKKPFSEVAIQTTEFALVFSASLNPRREKNSRSLTIPALIRYCTVLSIIRISTRPER</sequence>